<reference evidence="1" key="1">
    <citation type="journal article" date="2015" name="Nature">
        <title>Complex archaea that bridge the gap between prokaryotes and eukaryotes.</title>
        <authorList>
            <person name="Spang A."/>
            <person name="Saw J.H."/>
            <person name="Jorgensen S.L."/>
            <person name="Zaremba-Niedzwiedzka K."/>
            <person name="Martijn J."/>
            <person name="Lind A.E."/>
            <person name="van Eijk R."/>
            <person name="Schleper C."/>
            <person name="Guy L."/>
            <person name="Ettema T.J."/>
        </authorList>
    </citation>
    <scope>NUCLEOTIDE SEQUENCE</scope>
</reference>
<gene>
    <name evidence="1" type="ORF">LCGC14_2238960</name>
</gene>
<name>A0A0F9FIJ8_9ZZZZ</name>
<proteinExistence type="predicted"/>
<protein>
    <submittedName>
        <fullName evidence="1">Uncharacterized protein</fullName>
    </submittedName>
</protein>
<organism evidence="1">
    <name type="scientific">marine sediment metagenome</name>
    <dbReference type="NCBI Taxonomy" id="412755"/>
    <lineage>
        <taxon>unclassified sequences</taxon>
        <taxon>metagenomes</taxon>
        <taxon>ecological metagenomes</taxon>
    </lineage>
</organism>
<dbReference type="AlphaFoldDB" id="A0A0F9FIJ8"/>
<dbReference type="EMBL" id="LAZR01030286">
    <property type="protein sequence ID" value="KKL57080.1"/>
    <property type="molecule type" value="Genomic_DNA"/>
</dbReference>
<sequence>MVTWDELQKRRDEDAILIKVILNWLMDTNEYDPVKSHVMFDACRSEALTYKW</sequence>
<accession>A0A0F9FIJ8</accession>
<comment type="caution">
    <text evidence="1">The sequence shown here is derived from an EMBL/GenBank/DDBJ whole genome shotgun (WGS) entry which is preliminary data.</text>
</comment>
<evidence type="ECO:0000313" key="1">
    <source>
        <dbReference type="EMBL" id="KKL57080.1"/>
    </source>
</evidence>